<sequence length="84" mass="9968">MFVSKEMRIFVYYFFGRVIDSVCLFCRLIGINREFVDFVDFVFRLQGKKLTCSYNGQCVPYQVVFIKSSVRSLIWYVYGCNRSA</sequence>
<dbReference type="Proteomes" id="UP001163603">
    <property type="component" value="Chromosome 14"/>
</dbReference>
<proteinExistence type="predicted"/>
<comment type="caution">
    <text evidence="1">The sequence shown here is derived from an EMBL/GenBank/DDBJ whole genome shotgun (WGS) entry which is preliminary data.</text>
</comment>
<keyword evidence="2" id="KW-1185">Reference proteome</keyword>
<evidence type="ECO:0000313" key="1">
    <source>
        <dbReference type="EMBL" id="KAJ0011435.1"/>
    </source>
</evidence>
<reference evidence="2" key="1">
    <citation type="journal article" date="2023" name="G3 (Bethesda)">
        <title>Genome assembly and association tests identify interacting loci associated with vigor, precocity, and sex in interspecific pistachio rootstocks.</title>
        <authorList>
            <person name="Palmer W."/>
            <person name="Jacygrad E."/>
            <person name="Sagayaradj S."/>
            <person name="Cavanaugh K."/>
            <person name="Han R."/>
            <person name="Bertier L."/>
            <person name="Beede B."/>
            <person name="Kafkas S."/>
            <person name="Golino D."/>
            <person name="Preece J."/>
            <person name="Michelmore R."/>
        </authorList>
    </citation>
    <scope>NUCLEOTIDE SEQUENCE [LARGE SCALE GENOMIC DNA]</scope>
</reference>
<evidence type="ECO:0000313" key="2">
    <source>
        <dbReference type="Proteomes" id="UP001163603"/>
    </source>
</evidence>
<accession>A0ACC0X8P9</accession>
<protein>
    <submittedName>
        <fullName evidence="1">Uncharacterized protein</fullName>
    </submittedName>
</protein>
<gene>
    <name evidence="1" type="ORF">Pint_33407</name>
</gene>
<name>A0ACC0X8P9_9ROSI</name>
<dbReference type="EMBL" id="CM047749">
    <property type="protein sequence ID" value="KAJ0011435.1"/>
    <property type="molecule type" value="Genomic_DNA"/>
</dbReference>
<organism evidence="1 2">
    <name type="scientific">Pistacia integerrima</name>
    <dbReference type="NCBI Taxonomy" id="434235"/>
    <lineage>
        <taxon>Eukaryota</taxon>
        <taxon>Viridiplantae</taxon>
        <taxon>Streptophyta</taxon>
        <taxon>Embryophyta</taxon>
        <taxon>Tracheophyta</taxon>
        <taxon>Spermatophyta</taxon>
        <taxon>Magnoliopsida</taxon>
        <taxon>eudicotyledons</taxon>
        <taxon>Gunneridae</taxon>
        <taxon>Pentapetalae</taxon>
        <taxon>rosids</taxon>
        <taxon>malvids</taxon>
        <taxon>Sapindales</taxon>
        <taxon>Anacardiaceae</taxon>
        <taxon>Pistacia</taxon>
    </lineage>
</organism>